<evidence type="ECO:0000256" key="1">
    <source>
        <dbReference type="SAM" id="MobiDB-lite"/>
    </source>
</evidence>
<gene>
    <name evidence="2" type="ORF">SMRZ_LOCUS2467</name>
</gene>
<protein>
    <submittedName>
        <fullName evidence="2">Uncharacterized protein</fullName>
    </submittedName>
</protein>
<dbReference type="EMBL" id="UZAI01000626">
    <property type="protein sequence ID" value="VDO55000.1"/>
    <property type="molecule type" value="Genomic_DNA"/>
</dbReference>
<evidence type="ECO:0000313" key="3">
    <source>
        <dbReference type="Proteomes" id="UP000277204"/>
    </source>
</evidence>
<feature type="compositionally biased region" description="Basic and acidic residues" evidence="1">
    <location>
        <begin position="53"/>
        <end position="89"/>
    </location>
</feature>
<keyword evidence="3" id="KW-1185">Reference proteome</keyword>
<proteinExistence type="predicted"/>
<dbReference type="Proteomes" id="UP000277204">
    <property type="component" value="Unassembled WGS sequence"/>
</dbReference>
<accession>A0A183LF92</accession>
<evidence type="ECO:0000313" key="2">
    <source>
        <dbReference type="EMBL" id="VDO55000.1"/>
    </source>
</evidence>
<organism evidence="2 3">
    <name type="scientific">Schistosoma margrebowiei</name>
    <dbReference type="NCBI Taxonomy" id="48269"/>
    <lineage>
        <taxon>Eukaryota</taxon>
        <taxon>Metazoa</taxon>
        <taxon>Spiralia</taxon>
        <taxon>Lophotrochozoa</taxon>
        <taxon>Platyhelminthes</taxon>
        <taxon>Trematoda</taxon>
        <taxon>Digenea</taxon>
        <taxon>Strigeidida</taxon>
        <taxon>Schistosomatoidea</taxon>
        <taxon>Schistosomatidae</taxon>
        <taxon>Schistosoma</taxon>
    </lineage>
</organism>
<feature type="region of interest" description="Disordered" evidence="1">
    <location>
        <begin position="52"/>
        <end position="107"/>
    </location>
</feature>
<reference evidence="2 3" key="1">
    <citation type="submission" date="2018-11" db="EMBL/GenBank/DDBJ databases">
        <authorList>
            <consortium name="Pathogen Informatics"/>
        </authorList>
    </citation>
    <scope>NUCLEOTIDE SEQUENCE [LARGE SCALE GENOMIC DNA]</scope>
    <source>
        <strain evidence="2 3">Zambia</strain>
    </source>
</reference>
<name>A0A183LF92_9TREM</name>
<sequence>MDDGYQWNPGRVFCPIWNSSAGFSKQIVLGSSFGVNINYGMESKVYGIFMESSRPKEEEKRKTKEHITPEDGDRHEKKEQELDRARKEGTGQSGLENAGWWPMLHWE</sequence>
<dbReference type="AlphaFoldDB" id="A0A183LF92"/>